<dbReference type="Gene3D" id="3.30.420.40">
    <property type="match status" value="2"/>
</dbReference>
<dbReference type="InterPro" id="IPR043129">
    <property type="entry name" value="ATPase_NBD"/>
</dbReference>
<organism evidence="2 3">
    <name type="scientific">Virgibacillus salarius</name>
    <dbReference type="NCBI Taxonomy" id="447199"/>
    <lineage>
        <taxon>Bacteria</taxon>
        <taxon>Bacillati</taxon>
        <taxon>Bacillota</taxon>
        <taxon>Bacilli</taxon>
        <taxon>Bacillales</taxon>
        <taxon>Bacillaceae</taxon>
        <taxon>Virgibacillus</taxon>
    </lineage>
</organism>
<evidence type="ECO:0000313" key="3">
    <source>
        <dbReference type="Proteomes" id="UP000675284"/>
    </source>
</evidence>
<dbReference type="AlphaFoldDB" id="A0A941I9M0"/>
<dbReference type="InterPro" id="IPR000600">
    <property type="entry name" value="ROK"/>
</dbReference>
<name>A0A941I9M0_9BACI</name>
<comment type="similarity">
    <text evidence="1">Belongs to the ROK (NagC/XylR) family.</text>
</comment>
<dbReference type="CDD" id="cd24152">
    <property type="entry name" value="ASKHA_NBD_ROK-like"/>
    <property type="match status" value="1"/>
</dbReference>
<dbReference type="Pfam" id="PF00480">
    <property type="entry name" value="ROK"/>
    <property type="match status" value="1"/>
</dbReference>
<gene>
    <name evidence="2" type="ORF">KCX74_00445</name>
</gene>
<sequence>MANVLTFDLGGTYIKYGLIDTEGHILHKNFMQTPSTLEDLLMFIKSKVLTYTNKEMKGIAVSAPGSVSEDGFIYGSSAIPYIHGPNIKHLIEKETGLATQVENDANCVGLAEVWKGSAKGKKDVCVVVIGTGIGGALIKNGIVHKGNTLHGGEFGYMILNPHNLSSGMNTFSEVASTYSIIKRVASEKQLEISSLTGEKIFTLADQGDKVCERAISEFITMLSIGIYNIQYALDPEIILIGGGISARDDLLLRLRKEIDRVVGMVDVATIVPRVDRCTFHADANMIGAVYHFLQRQKND</sequence>
<keyword evidence="3" id="KW-1185">Reference proteome</keyword>
<dbReference type="RefSeq" id="WP_121605582.1">
    <property type="nucleotide sequence ID" value="NZ_JAGSOT010000001.1"/>
</dbReference>
<reference evidence="2" key="1">
    <citation type="submission" date="2021-04" db="EMBL/GenBank/DDBJ databases">
        <title>Isolation and polyphasic classification of algal microorganism.</title>
        <authorList>
            <person name="Wang S."/>
        </authorList>
    </citation>
    <scope>NUCLEOTIDE SEQUENCE</scope>
    <source>
        <strain evidence="2">720a</strain>
    </source>
</reference>
<dbReference type="Proteomes" id="UP000675284">
    <property type="component" value="Unassembled WGS sequence"/>
</dbReference>
<proteinExistence type="inferred from homology"/>
<comment type="caution">
    <text evidence="2">The sequence shown here is derived from an EMBL/GenBank/DDBJ whole genome shotgun (WGS) entry which is preliminary data.</text>
</comment>
<dbReference type="PANTHER" id="PTHR18964">
    <property type="entry name" value="ROK (REPRESSOR, ORF, KINASE) FAMILY"/>
    <property type="match status" value="1"/>
</dbReference>
<protein>
    <submittedName>
        <fullName evidence="2">ROK family protein</fullName>
    </submittedName>
</protein>
<dbReference type="SUPFAM" id="SSF53067">
    <property type="entry name" value="Actin-like ATPase domain"/>
    <property type="match status" value="1"/>
</dbReference>
<evidence type="ECO:0000313" key="2">
    <source>
        <dbReference type="EMBL" id="MBR7794507.1"/>
    </source>
</evidence>
<dbReference type="PANTHER" id="PTHR18964:SF170">
    <property type="entry name" value="SUGAR KINASE"/>
    <property type="match status" value="1"/>
</dbReference>
<dbReference type="EMBL" id="JAGSOT010000001">
    <property type="protein sequence ID" value="MBR7794507.1"/>
    <property type="molecule type" value="Genomic_DNA"/>
</dbReference>
<evidence type="ECO:0000256" key="1">
    <source>
        <dbReference type="ARBA" id="ARBA00006479"/>
    </source>
</evidence>
<accession>A0A941I9M0</accession>